<protein>
    <submittedName>
        <fullName evidence="1">Uncharacterized protein</fullName>
    </submittedName>
</protein>
<reference evidence="1 2" key="1">
    <citation type="journal article" date="2024" name="G3 (Bethesda)">
        <title>Genome assembly of Hibiscus sabdariffa L. provides insights into metabolisms of medicinal natural products.</title>
        <authorList>
            <person name="Kim T."/>
        </authorList>
    </citation>
    <scope>NUCLEOTIDE SEQUENCE [LARGE SCALE GENOMIC DNA]</scope>
    <source>
        <strain evidence="1">TK-2024</strain>
        <tissue evidence="1">Old leaves</tissue>
    </source>
</reference>
<evidence type="ECO:0000313" key="1">
    <source>
        <dbReference type="EMBL" id="KAK8527833.1"/>
    </source>
</evidence>
<evidence type="ECO:0000313" key="2">
    <source>
        <dbReference type="Proteomes" id="UP001472677"/>
    </source>
</evidence>
<proteinExistence type="predicted"/>
<organism evidence="1 2">
    <name type="scientific">Hibiscus sabdariffa</name>
    <name type="common">roselle</name>
    <dbReference type="NCBI Taxonomy" id="183260"/>
    <lineage>
        <taxon>Eukaryota</taxon>
        <taxon>Viridiplantae</taxon>
        <taxon>Streptophyta</taxon>
        <taxon>Embryophyta</taxon>
        <taxon>Tracheophyta</taxon>
        <taxon>Spermatophyta</taxon>
        <taxon>Magnoliopsida</taxon>
        <taxon>eudicotyledons</taxon>
        <taxon>Gunneridae</taxon>
        <taxon>Pentapetalae</taxon>
        <taxon>rosids</taxon>
        <taxon>malvids</taxon>
        <taxon>Malvales</taxon>
        <taxon>Malvaceae</taxon>
        <taxon>Malvoideae</taxon>
        <taxon>Hibiscus</taxon>
    </lineage>
</organism>
<dbReference type="Proteomes" id="UP001472677">
    <property type="component" value="Unassembled WGS sequence"/>
</dbReference>
<comment type="caution">
    <text evidence="1">The sequence shown here is derived from an EMBL/GenBank/DDBJ whole genome shotgun (WGS) entry which is preliminary data.</text>
</comment>
<gene>
    <name evidence="1" type="ORF">V6N12_055032</name>
</gene>
<accession>A0ABR2D308</accession>
<dbReference type="EMBL" id="JBBPBM010000038">
    <property type="protein sequence ID" value="KAK8527833.1"/>
    <property type="molecule type" value="Genomic_DNA"/>
</dbReference>
<sequence>MFWKAIVMVRECWGLNYEAAGEGFEDVNSERGARLGFGGVSADSARMVMKVEQDEALGGHLGVDDVKSQGLRLSVQSVHRY</sequence>
<keyword evidence="2" id="KW-1185">Reference proteome</keyword>
<name>A0ABR2D308_9ROSI</name>